<evidence type="ECO:0000256" key="10">
    <source>
        <dbReference type="ARBA" id="ARBA00048841"/>
    </source>
</evidence>
<keyword evidence="6" id="KW-0791">Threonine biosynthesis</keyword>
<dbReference type="GO" id="GO:0004412">
    <property type="term" value="F:homoserine dehydrogenase activity"/>
    <property type="evidence" value="ECO:0007669"/>
    <property type="project" value="UniProtKB-EC"/>
</dbReference>
<comment type="pathway">
    <text evidence="3">Amino-acid biosynthesis; L-methionine biosynthesis via de novo pathway; L-homoserine from L-aspartate: step 3/3.</text>
</comment>
<dbReference type="InterPro" id="IPR011147">
    <property type="entry name" value="Bifunc_Aspkin/hSer_DH"/>
</dbReference>
<proteinExistence type="predicted"/>
<evidence type="ECO:0000313" key="14">
    <source>
        <dbReference type="Proteomes" id="UP000030969"/>
    </source>
</evidence>
<feature type="non-terminal residue" evidence="13">
    <location>
        <position position="1"/>
    </location>
</feature>
<protein>
    <recommendedName>
        <fullName evidence="4">homoserine dehydrogenase</fullName>
        <ecNumber evidence="4">1.1.1.3</ecNumber>
    </recommendedName>
</protein>
<dbReference type="GO" id="GO:0009089">
    <property type="term" value="P:lysine biosynthetic process via diaminopimelate"/>
    <property type="evidence" value="ECO:0007669"/>
    <property type="project" value="UniProtKB-ARBA"/>
</dbReference>
<dbReference type="EC" id="1.1.1.3" evidence="4"/>
<comment type="catalytic activity">
    <reaction evidence="11">
        <text>L-homoserine + NAD(+) = L-aspartate 4-semialdehyde + NADH + H(+)</text>
        <dbReference type="Rhea" id="RHEA:15757"/>
        <dbReference type="ChEBI" id="CHEBI:15378"/>
        <dbReference type="ChEBI" id="CHEBI:57476"/>
        <dbReference type="ChEBI" id="CHEBI:57540"/>
        <dbReference type="ChEBI" id="CHEBI:57945"/>
        <dbReference type="ChEBI" id="CHEBI:537519"/>
        <dbReference type="EC" id="1.1.1.3"/>
    </reaction>
    <physiologicalReaction direction="right-to-left" evidence="11">
        <dbReference type="Rhea" id="RHEA:15759"/>
    </physiologicalReaction>
</comment>
<reference evidence="13 14" key="1">
    <citation type="submission" date="2014-11" db="EMBL/GenBank/DDBJ databases">
        <title>Draft Genome Sequences of Xanthomonas vesicatoria Strains from the Balkan Peninsula.</title>
        <authorList>
            <person name="Vancheva T."/>
            <person name="Lefeuvre P."/>
            <person name="Bogatzevska N."/>
            <person name="Moncheva P."/>
            <person name="Koebnik R."/>
        </authorList>
    </citation>
    <scope>NUCLEOTIDE SEQUENCE [LARGE SCALE GENOMIC DNA]</scope>
    <source>
        <strain evidence="13 14">53M</strain>
    </source>
</reference>
<sequence length="157" mass="16913">GYTEPDPRDDLSGVDVARKLVILAREAGRAISLEDVNVESLVPEALRQASVEDFMARLHEVDATFARRLADARARGNVLRYVAQLPPDRAPSVGLVELPADHAFANLRLTDNVVQFTTRRYCENPLVVQGPGAGPEVTAAGVFADLLRVAAGEGARL</sequence>
<dbReference type="GO" id="GO:0009086">
    <property type="term" value="P:methionine biosynthetic process"/>
    <property type="evidence" value="ECO:0007669"/>
    <property type="project" value="UniProtKB-KW"/>
</dbReference>
<dbReference type="AlphaFoldDB" id="A0AAJ0IYZ5"/>
<comment type="pathway">
    <text evidence="2">Amino-acid biosynthesis; L-threonine biosynthesis; L-threonine from L-aspartate: step 3/5.</text>
</comment>
<evidence type="ECO:0000259" key="12">
    <source>
        <dbReference type="Pfam" id="PF00742"/>
    </source>
</evidence>
<name>A0AAJ0IYZ5_9XANT</name>
<evidence type="ECO:0000256" key="3">
    <source>
        <dbReference type="ARBA" id="ARBA00005062"/>
    </source>
</evidence>
<accession>A0AAJ0IYZ5</accession>
<evidence type="ECO:0000256" key="4">
    <source>
        <dbReference type="ARBA" id="ARBA00013213"/>
    </source>
</evidence>
<gene>
    <name evidence="13" type="ORF">OR61_11365</name>
</gene>
<evidence type="ECO:0000256" key="11">
    <source>
        <dbReference type="ARBA" id="ARBA00049031"/>
    </source>
</evidence>
<comment type="cofactor">
    <cofactor evidence="1">
        <name>a metal cation</name>
        <dbReference type="ChEBI" id="CHEBI:25213"/>
    </cofactor>
</comment>
<comment type="caution">
    <text evidence="13">The sequence shown here is derived from an EMBL/GenBank/DDBJ whole genome shotgun (WGS) entry which is preliminary data.</text>
</comment>
<keyword evidence="9" id="KW-0486">Methionine biosynthesis</keyword>
<dbReference type="GO" id="GO:0016301">
    <property type="term" value="F:kinase activity"/>
    <property type="evidence" value="ECO:0007669"/>
    <property type="project" value="UniProtKB-KW"/>
</dbReference>
<evidence type="ECO:0000256" key="6">
    <source>
        <dbReference type="ARBA" id="ARBA00022697"/>
    </source>
</evidence>
<dbReference type="EMBL" id="JSYJ01000059">
    <property type="protein sequence ID" value="KHM94586.1"/>
    <property type="molecule type" value="Genomic_DNA"/>
</dbReference>
<dbReference type="Gene3D" id="3.30.360.10">
    <property type="entry name" value="Dihydrodipicolinate Reductase, domain 2"/>
    <property type="match status" value="1"/>
</dbReference>
<dbReference type="FunFam" id="3.30.360.10:FF:000006">
    <property type="entry name" value="Bifunctional aspartokinase/homoserine dehydrogenase"/>
    <property type="match status" value="1"/>
</dbReference>
<evidence type="ECO:0000256" key="8">
    <source>
        <dbReference type="ARBA" id="ARBA00023002"/>
    </source>
</evidence>
<dbReference type="SUPFAM" id="SSF55347">
    <property type="entry name" value="Glyceraldehyde-3-phosphate dehydrogenase-like, C-terminal domain"/>
    <property type="match status" value="1"/>
</dbReference>
<evidence type="ECO:0000256" key="7">
    <source>
        <dbReference type="ARBA" id="ARBA00022857"/>
    </source>
</evidence>
<dbReference type="PANTHER" id="PTHR43070">
    <property type="match status" value="1"/>
</dbReference>
<keyword evidence="7" id="KW-0521">NADP</keyword>
<evidence type="ECO:0000256" key="9">
    <source>
        <dbReference type="ARBA" id="ARBA00023167"/>
    </source>
</evidence>
<dbReference type="Pfam" id="PF00742">
    <property type="entry name" value="Homoserine_dh"/>
    <property type="match status" value="1"/>
</dbReference>
<evidence type="ECO:0000256" key="1">
    <source>
        <dbReference type="ARBA" id="ARBA00001920"/>
    </source>
</evidence>
<organism evidence="13 14">
    <name type="scientific">Xanthomonas vesicatoria</name>
    <dbReference type="NCBI Taxonomy" id="56460"/>
    <lineage>
        <taxon>Bacteria</taxon>
        <taxon>Pseudomonadati</taxon>
        <taxon>Pseudomonadota</taxon>
        <taxon>Gammaproteobacteria</taxon>
        <taxon>Lysobacterales</taxon>
        <taxon>Lysobacteraceae</taxon>
        <taxon>Xanthomonas</taxon>
    </lineage>
</organism>
<dbReference type="PANTHER" id="PTHR43070:SF5">
    <property type="entry name" value="HOMOSERINE DEHYDROGENASE"/>
    <property type="match status" value="1"/>
</dbReference>
<feature type="domain" description="Homoserine dehydrogenase catalytic" evidence="12">
    <location>
        <begin position="1"/>
        <end position="147"/>
    </location>
</feature>
<comment type="catalytic activity">
    <reaction evidence="10">
        <text>L-homoserine + NADP(+) = L-aspartate 4-semialdehyde + NADPH + H(+)</text>
        <dbReference type="Rhea" id="RHEA:15761"/>
        <dbReference type="ChEBI" id="CHEBI:15378"/>
        <dbReference type="ChEBI" id="CHEBI:57476"/>
        <dbReference type="ChEBI" id="CHEBI:57783"/>
        <dbReference type="ChEBI" id="CHEBI:58349"/>
        <dbReference type="ChEBI" id="CHEBI:537519"/>
        <dbReference type="EC" id="1.1.1.3"/>
    </reaction>
    <physiologicalReaction direction="right-to-left" evidence="10">
        <dbReference type="Rhea" id="RHEA:15763"/>
    </physiologicalReaction>
</comment>
<keyword evidence="13" id="KW-0418">Kinase</keyword>
<keyword evidence="8" id="KW-0560">Oxidoreductase</keyword>
<dbReference type="InterPro" id="IPR001342">
    <property type="entry name" value="HDH_cat"/>
</dbReference>
<evidence type="ECO:0000313" key="13">
    <source>
        <dbReference type="EMBL" id="KHM94586.1"/>
    </source>
</evidence>
<evidence type="ECO:0000256" key="5">
    <source>
        <dbReference type="ARBA" id="ARBA00022605"/>
    </source>
</evidence>
<dbReference type="GO" id="GO:0009090">
    <property type="term" value="P:homoserine biosynthetic process"/>
    <property type="evidence" value="ECO:0007669"/>
    <property type="project" value="UniProtKB-ARBA"/>
</dbReference>
<keyword evidence="13" id="KW-0808">Transferase</keyword>
<dbReference type="Proteomes" id="UP000030969">
    <property type="component" value="Unassembled WGS sequence"/>
</dbReference>
<dbReference type="GO" id="GO:0009088">
    <property type="term" value="P:threonine biosynthetic process"/>
    <property type="evidence" value="ECO:0007669"/>
    <property type="project" value="UniProtKB-KW"/>
</dbReference>
<evidence type="ECO:0000256" key="2">
    <source>
        <dbReference type="ARBA" id="ARBA00005056"/>
    </source>
</evidence>
<keyword evidence="5" id="KW-0028">Amino-acid biosynthesis</keyword>